<dbReference type="Gene3D" id="1.20.140.10">
    <property type="entry name" value="Butyryl-CoA Dehydrogenase, subunit A, domain 3"/>
    <property type="match status" value="1"/>
</dbReference>
<evidence type="ECO:0000256" key="6">
    <source>
        <dbReference type="SAM" id="MobiDB-lite"/>
    </source>
</evidence>
<dbReference type="PANTHER" id="PTHR43884">
    <property type="entry name" value="ACYL-COA DEHYDROGENASE"/>
    <property type="match status" value="1"/>
</dbReference>
<accession>A0A2A4FTL5</accession>
<name>A0A2A4FTL5_9SPHN</name>
<dbReference type="InterPro" id="IPR036250">
    <property type="entry name" value="AcylCo_DH-like_C"/>
</dbReference>
<keyword evidence="10" id="KW-1185">Reference proteome</keyword>
<sequence length="440" mass="47334">MRSPPPESAAPPRYTRNPFRSSGDKGPFQFPSYRAGNRPWRLCKRLADIELAESGGAAPERLGYIPRRRARKAPALGRVPTLDFRLNEEQQMLRDMVERFVQERFDPAVRPHHRIPAAGFDGGNWVLLAELGLLALPLAEEDGGLAGGPVELMVVAEALGRGVVAEPYLTEILFAGQLLARAGTPAQKERFLANVAAGAVHIAVAHAEPASRFALDDVETRFTDGRIDGTKTFIVAGAATDAFIVTARGEDGTIGLYLVEAGAAGITRQDYRLIDGATAAQIGFAGTPAEPMAGDISILAALIDELRVPIAAEMLGLMSALFDTTLDYIRVRKQFGASIGSFQAIQHRMADQYMAVEQSRSLLYRAALAEGEGAEAARIGAKAYIAEAGVRLAEEAIQLHGGMGITDELIVGHAYKRMLLLASLFGDPDTEIKRYAAAMR</sequence>
<comment type="similarity">
    <text evidence="2">Belongs to the acyl-CoA dehydrogenase family.</text>
</comment>
<dbReference type="Pfam" id="PF00441">
    <property type="entry name" value="Acyl-CoA_dh_1"/>
    <property type="match status" value="1"/>
</dbReference>
<evidence type="ECO:0000256" key="4">
    <source>
        <dbReference type="ARBA" id="ARBA00022827"/>
    </source>
</evidence>
<evidence type="ECO:0000256" key="3">
    <source>
        <dbReference type="ARBA" id="ARBA00022630"/>
    </source>
</evidence>
<dbReference type="GO" id="GO:0050660">
    <property type="term" value="F:flavin adenine dinucleotide binding"/>
    <property type="evidence" value="ECO:0007669"/>
    <property type="project" value="InterPro"/>
</dbReference>
<dbReference type="Pfam" id="PF02771">
    <property type="entry name" value="Acyl-CoA_dh_N"/>
    <property type="match status" value="1"/>
</dbReference>
<dbReference type="GO" id="GO:0003995">
    <property type="term" value="F:acyl-CoA dehydrogenase activity"/>
    <property type="evidence" value="ECO:0007669"/>
    <property type="project" value="TreeGrafter"/>
</dbReference>
<dbReference type="EMBL" id="NWUF01000012">
    <property type="protein sequence ID" value="PCE41743.1"/>
    <property type="molecule type" value="Genomic_DNA"/>
</dbReference>
<keyword evidence="4" id="KW-0274">FAD</keyword>
<dbReference type="Gene3D" id="1.10.540.10">
    <property type="entry name" value="Acyl-CoA dehydrogenase/oxidase, N-terminal domain"/>
    <property type="match status" value="1"/>
</dbReference>
<dbReference type="InterPro" id="IPR009100">
    <property type="entry name" value="AcylCoA_DH/oxidase_NM_dom_sf"/>
</dbReference>
<evidence type="ECO:0000259" key="7">
    <source>
        <dbReference type="Pfam" id="PF00441"/>
    </source>
</evidence>
<organism evidence="9 10">
    <name type="scientific">Rhizorhabdus dicambivorans</name>
    <dbReference type="NCBI Taxonomy" id="1850238"/>
    <lineage>
        <taxon>Bacteria</taxon>
        <taxon>Pseudomonadati</taxon>
        <taxon>Pseudomonadota</taxon>
        <taxon>Alphaproteobacteria</taxon>
        <taxon>Sphingomonadales</taxon>
        <taxon>Sphingomonadaceae</taxon>
        <taxon>Rhizorhabdus</taxon>
    </lineage>
</organism>
<comment type="caution">
    <text evidence="9">The sequence shown here is derived from an EMBL/GenBank/DDBJ whole genome shotgun (WGS) entry which is preliminary data.</text>
</comment>
<dbReference type="InterPro" id="IPR013786">
    <property type="entry name" value="AcylCoA_DH/ox_N"/>
</dbReference>
<gene>
    <name evidence="9" type="ORF">COO09_13350</name>
</gene>
<feature type="domain" description="Acyl-CoA dehydrogenase/oxidase C-terminal" evidence="7">
    <location>
        <begin position="303"/>
        <end position="434"/>
    </location>
</feature>
<feature type="region of interest" description="Disordered" evidence="6">
    <location>
        <begin position="1"/>
        <end position="30"/>
    </location>
</feature>
<dbReference type="InterPro" id="IPR046373">
    <property type="entry name" value="Acyl-CoA_Oxase/DH_mid-dom_sf"/>
</dbReference>
<comment type="cofactor">
    <cofactor evidence="1">
        <name>FAD</name>
        <dbReference type="ChEBI" id="CHEBI:57692"/>
    </cofactor>
</comment>
<reference evidence="9 10" key="1">
    <citation type="submission" date="2017-09" db="EMBL/GenBank/DDBJ databases">
        <title>The Catabolism of 3,6-Dichlorosalicylic acid is Initiated by the Cytochrome P450 Monooxygenase DsmABC in Rhizorhabdus dicambivorans Ndbn-20.</title>
        <authorList>
            <person name="Na L."/>
        </authorList>
    </citation>
    <scope>NUCLEOTIDE SEQUENCE [LARGE SCALE GENOMIC DNA]</scope>
    <source>
        <strain evidence="9 10">Ndbn-20m</strain>
    </source>
</reference>
<dbReference type="AlphaFoldDB" id="A0A2A4FTL5"/>
<dbReference type="InterPro" id="IPR037069">
    <property type="entry name" value="AcylCoA_DH/ox_N_sf"/>
</dbReference>
<dbReference type="SUPFAM" id="SSF56645">
    <property type="entry name" value="Acyl-CoA dehydrogenase NM domain-like"/>
    <property type="match status" value="1"/>
</dbReference>
<dbReference type="InterPro" id="IPR009075">
    <property type="entry name" value="AcylCo_DH/oxidase_C"/>
</dbReference>
<protein>
    <recommendedName>
        <fullName evidence="11">Acyl-CoA dehydrogenase</fullName>
    </recommendedName>
</protein>
<dbReference type="KEGG" id="rdi:CMV14_19010"/>
<evidence type="ECO:0008006" key="11">
    <source>
        <dbReference type="Google" id="ProtNLM"/>
    </source>
</evidence>
<dbReference type="PANTHER" id="PTHR43884:SF20">
    <property type="entry name" value="ACYL-COA DEHYDROGENASE FADE28"/>
    <property type="match status" value="1"/>
</dbReference>
<keyword evidence="3" id="KW-0285">Flavoprotein</keyword>
<dbReference type="CDD" id="cd00567">
    <property type="entry name" value="ACAD"/>
    <property type="match status" value="1"/>
</dbReference>
<evidence type="ECO:0000256" key="5">
    <source>
        <dbReference type="ARBA" id="ARBA00023002"/>
    </source>
</evidence>
<evidence type="ECO:0000313" key="10">
    <source>
        <dbReference type="Proteomes" id="UP000218934"/>
    </source>
</evidence>
<evidence type="ECO:0000256" key="1">
    <source>
        <dbReference type="ARBA" id="ARBA00001974"/>
    </source>
</evidence>
<keyword evidence="5" id="KW-0560">Oxidoreductase</keyword>
<dbReference type="Gene3D" id="2.40.110.10">
    <property type="entry name" value="Butyryl-CoA Dehydrogenase, subunit A, domain 2"/>
    <property type="match status" value="1"/>
</dbReference>
<dbReference type="OrthoDB" id="7328575at2"/>
<evidence type="ECO:0000256" key="2">
    <source>
        <dbReference type="ARBA" id="ARBA00009347"/>
    </source>
</evidence>
<proteinExistence type="inferred from homology"/>
<dbReference type="Proteomes" id="UP000218934">
    <property type="component" value="Unassembled WGS sequence"/>
</dbReference>
<feature type="domain" description="Acyl-CoA dehydrogenase/oxidase N-terminal" evidence="8">
    <location>
        <begin position="87"/>
        <end position="198"/>
    </location>
</feature>
<dbReference type="SUPFAM" id="SSF47203">
    <property type="entry name" value="Acyl-CoA dehydrogenase C-terminal domain-like"/>
    <property type="match status" value="1"/>
</dbReference>
<evidence type="ECO:0000259" key="8">
    <source>
        <dbReference type="Pfam" id="PF02771"/>
    </source>
</evidence>
<evidence type="ECO:0000313" key="9">
    <source>
        <dbReference type="EMBL" id="PCE41743.1"/>
    </source>
</evidence>